<name>A0ABQ2KZP5_9BACL</name>
<comment type="caution">
    <text evidence="4">The sequence shown here is derived from an EMBL/GenBank/DDBJ whole genome shotgun (WGS) entry which is preliminary data.</text>
</comment>
<evidence type="ECO:0000313" key="5">
    <source>
        <dbReference type="Proteomes" id="UP000606653"/>
    </source>
</evidence>
<evidence type="ECO:0008006" key="6">
    <source>
        <dbReference type="Google" id="ProtNLM"/>
    </source>
</evidence>
<dbReference type="Gene3D" id="3.30.70.270">
    <property type="match status" value="1"/>
</dbReference>
<dbReference type="PROSITE" id="PS50883">
    <property type="entry name" value="EAL"/>
    <property type="match status" value="1"/>
</dbReference>
<dbReference type="SMART" id="SM00267">
    <property type="entry name" value="GGDEF"/>
    <property type="match status" value="1"/>
</dbReference>
<dbReference type="CDD" id="cd01948">
    <property type="entry name" value="EAL"/>
    <property type="match status" value="1"/>
</dbReference>
<dbReference type="InterPro" id="IPR025152">
    <property type="entry name" value="DUF4084"/>
</dbReference>
<dbReference type="PANTHER" id="PTHR44757:SF2">
    <property type="entry name" value="BIOFILM ARCHITECTURE MAINTENANCE PROTEIN MBAA"/>
    <property type="match status" value="1"/>
</dbReference>
<dbReference type="InterPro" id="IPR000160">
    <property type="entry name" value="GGDEF_dom"/>
</dbReference>
<dbReference type="Pfam" id="PF13321">
    <property type="entry name" value="DUF4084"/>
    <property type="match status" value="1"/>
</dbReference>
<dbReference type="SUPFAM" id="SSF55073">
    <property type="entry name" value="Nucleotide cyclase"/>
    <property type="match status" value="1"/>
</dbReference>
<feature type="transmembrane region" description="Helical" evidence="1">
    <location>
        <begin position="271"/>
        <end position="289"/>
    </location>
</feature>
<evidence type="ECO:0000259" key="3">
    <source>
        <dbReference type="PROSITE" id="PS50887"/>
    </source>
</evidence>
<dbReference type="InterPro" id="IPR001633">
    <property type="entry name" value="EAL_dom"/>
</dbReference>
<dbReference type="PANTHER" id="PTHR44757">
    <property type="entry name" value="DIGUANYLATE CYCLASE DGCP"/>
    <property type="match status" value="1"/>
</dbReference>
<protein>
    <recommendedName>
        <fullName evidence="6">Diguanylate cyclase (GGDEF) domain-containing protein</fullName>
    </recommendedName>
</protein>
<keyword evidence="1" id="KW-1133">Transmembrane helix</keyword>
<dbReference type="SMART" id="SM00052">
    <property type="entry name" value="EAL"/>
    <property type="match status" value="1"/>
</dbReference>
<dbReference type="PROSITE" id="PS50887">
    <property type="entry name" value="GGDEF"/>
    <property type="match status" value="1"/>
</dbReference>
<dbReference type="InterPro" id="IPR035919">
    <property type="entry name" value="EAL_sf"/>
</dbReference>
<keyword evidence="1" id="KW-0812">Transmembrane</keyword>
<feature type="transmembrane region" description="Helical" evidence="1">
    <location>
        <begin position="295"/>
        <end position="318"/>
    </location>
</feature>
<organism evidence="4 5">
    <name type="scientific">Saccharibacillus kuerlensis</name>
    <dbReference type="NCBI Taxonomy" id="459527"/>
    <lineage>
        <taxon>Bacteria</taxon>
        <taxon>Bacillati</taxon>
        <taxon>Bacillota</taxon>
        <taxon>Bacilli</taxon>
        <taxon>Bacillales</taxon>
        <taxon>Paenibacillaceae</taxon>
        <taxon>Saccharibacillus</taxon>
    </lineage>
</organism>
<dbReference type="SUPFAM" id="SSF141868">
    <property type="entry name" value="EAL domain-like"/>
    <property type="match status" value="1"/>
</dbReference>
<feature type="domain" description="GGDEF" evidence="3">
    <location>
        <begin position="368"/>
        <end position="501"/>
    </location>
</feature>
<dbReference type="NCBIfam" id="TIGR00254">
    <property type="entry name" value="GGDEF"/>
    <property type="match status" value="1"/>
</dbReference>
<evidence type="ECO:0000259" key="2">
    <source>
        <dbReference type="PROSITE" id="PS50883"/>
    </source>
</evidence>
<dbReference type="RefSeq" id="WP_018975619.1">
    <property type="nucleotide sequence ID" value="NZ_BMLN01000003.1"/>
</dbReference>
<dbReference type="Gene3D" id="3.20.20.450">
    <property type="entry name" value="EAL domain"/>
    <property type="match status" value="1"/>
</dbReference>
<dbReference type="EMBL" id="BMLN01000003">
    <property type="protein sequence ID" value="GGN96261.1"/>
    <property type="molecule type" value="Genomic_DNA"/>
</dbReference>
<sequence length="777" mass="87761">MKQKKIFYGISAGYLILFFILSHIYQGNETALTWIGHLNILPILACTLLLLYVTARSERNNRLFWLLNAASGLCYLLSLLTLFADTLSDRIVLPSPSIADLFWIAEGCFLFMALLVVVYQRLKGMRLMQYFLDAAIFMSTIGVCSWSLLIAPMLESSMLVSSWLPAFVNLSYPIIDLGNLFLFSLLLFANQSLGSSRTHMGLLAGTLLLTFGDSVYLYMQLSGTYMLGSPIDVTWTASVLCLTAAGMESLYTVESKKERRLSASVQKKLNWVRLLLPYISLVALFAIILEELSKFNVMVVGSAFAMLLIIIRLILTFIENDYLLHRLSHTVEVKEHEANHDLLTGLANRRKFDAELCKAVERAEAENHQLALLFFDLDRFKHINDSMGHMLGDKLLQIVAERLLEYVPSTRLLARQGSDEFTVLVDPLEGEVEAYRTIAAIEEAFKKPVMLNETMLYVSASIGISLYPRDGTTADELMRNADIAMHEAKKNRHQKSQFFESSFGDRLAYKLELEQELRGAIGRGEISLHYQLQKNIQTCSIIGVEALIRWHHPVLGGISPVEFIPIAEETGMIIPIGEWVFKTACRQQVEWREQGYGSLRMSINVSPYQFQDELFVEKILHTLRETGVDPEYITIEVTESLAIRDVEKVSAQLQLLRRSGIKLAIDDFGTGYASLKYLRTFEPHLLKIDRFFVDGIDTEAERGSMVQAIIAIGRSLNMEVLAEGVETENQLEFLREAGCDEVQGYYLSRPLPADGVEQLLNERSQAKNRSEPEESAV</sequence>
<feature type="transmembrane region" description="Helical" evidence="1">
    <location>
        <begin position="131"/>
        <end position="150"/>
    </location>
</feature>
<feature type="transmembrane region" description="Helical" evidence="1">
    <location>
        <begin position="101"/>
        <end position="119"/>
    </location>
</feature>
<dbReference type="Pfam" id="PF00990">
    <property type="entry name" value="GGDEF"/>
    <property type="match status" value="1"/>
</dbReference>
<evidence type="ECO:0000313" key="4">
    <source>
        <dbReference type="EMBL" id="GGN96261.1"/>
    </source>
</evidence>
<feature type="transmembrane region" description="Helical" evidence="1">
    <location>
        <begin position="201"/>
        <end position="221"/>
    </location>
</feature>
<feature type="transmembrane region" description="Helical" evidence="1">
    <location>
        <begin position="63"/>
        <end position="81"/>
    </location>
</feature>
<dbReference type="InterPro" id="IPR029787">
    <property type="entry name" value="Nucleotide_cyclase"/>
</dbReference>
<gene>
    <name evidence="4" type="ORF">GCM10010969_13040</name>
</gene>
<accession>A0ABQ2KZP5</accession>
<keyword evidence="5" id="KW-1185">Reference proteome</keyword>
<reference evidence="5" key="1">
    <citation type="journal article" date="2019" name="Int. J. Syst. Evol. Microbiol.">
        <title>The Global Catalogue of Microorganisms (GCM) 10K type strain sequencing project: providing services to taxonomists for standard genome sequencing and annotation.</title>
        <authorList>
            <consortium name="The Broad Institute Genomics Platform"/>
            <consortium name="The Broad Institute Genome Sequencing Center for Infectious Disease"/>
            <person name="Wu L."/>
            <person name="Ma J."/>
        </authorList>
    </citation>
    <scope>NUCLEOTIDE SEQUENCE [LARGE SCALE GENOMIC DNA]</scope>
    <source>
        <strain evidence="5">CGMCC 1.6964</strain>
    </source>
</reference>
<evidence type="ECO:0000256" key="1">
    <source>
        <dbReference type="SAM" id="Phobius"/>
    </source>
</evidence>
<dbReference type="Proteomes" id="UP000606653">
    <property type="component" value="Unassembled WGS sequence"/>
</dbReference>
<feature type="transmembrane region" description="Helical" evidence="1">
    <location>
        <begin position="170"/>
        <end position="189"/>
    </location>
</feature>
<dbReference type="Pfam" id="PF00563">
    <property type="entry name" value="EAL"/>
    <property type="match status" value="1"/>
</dbReference>
<feature type="domain" description="EAL" evidence="2">
    <location>
        <begin position="510"/>
        <end position="764"/>
    </location>
</feature>
<feature type="transmembrane region" description="Helical" evidence="1">
    <location>
        <begin position="31"/>
        <end position="51"/>
    </location>
</feature>
<dbReference type="InterPro" id="IPR043128">
    <property type="entry name" value="Rev_trsase/Diguanyl_cyclase"/>
</dbReference>
<feature type="transmembrane region" description="Helical" evidence="1">
    <location>
        <begin position="7"/>
        <end position="25"/>
    </location>
</feature>
<proteinExistence type="predicted"/>
<dbReference type="InterPro" id="IPR052155">
    <property type="entry name" value="Biofilm_reg_signaling"/>
</dbReference>
<keyword evidence="1" id="KW-0472">Membrane</keyword>
<dbReference type="CDD" id="cd01949">
    <property type="entry name" value="GGDEF"/>
    <property type="match status" value="1"/>
</dbReference>